<protein>
    <submittedName>
        <fullName evidence="2">Uncharacterized protein</fullName>
    </submittedName>
</protein>
<reference evidence="2 3" key="1">
    <citation type="submission" date="2024-11" db="EMBL/GenBank/DDBJ databases">
        <title>Chromosome-level genome assembly of Eucalyptus globulus Labill. provides insights into its genome evolution.</title>
        <authorList>
            <person name="Li X."/>
        </authorList>
    </citation>
    <scope>NUCLEOTIDE SEQUENCE [LARGE SCALE GENOMIC DNA]</scope>
    <source>
        <strain evidence="2">CL2024</strain>
        <tissue evidence="2">Fresh tender leaves</tissue>
    </source>
</reference>
<keyword evidence="3" id="KW-1185">Reference proteome</keyword>
<dbReference type="Proteomes" id="UP001634007">
    <property type="component" value="Unassembled WGS sequence"/>
</dbReference>
<dbReference type="AlphaFoldDB" id="A0ABD3KTV8"/>
<dbReference type="EMBL" id="JBJKBG010000004">
    <property type="protein sequence ID" value="KAL3743179.1"/>
    <property type="molecule type" value="Genomic_DNA"/>
</dbReference>
<proteinExistence type="predicted"/>
<feature type="region of interest" description="Disordered" evidence="1">
    <location>
        <begin position="1"/>
        <end position="136"/>
    </location>
</feature>
<gene>
    <name evidence="2" type="ORF">ACJRO7_018474</name>
</gene>
<feature type="compositionally biased region" description="Basic and acidic residues" evidence="1">
    <location>
        <begin position="88"/>
        <end position="136"/>
    </location>
</feature>
<feature type="compositionally biased region" description="Basic residues" evidence="1">
    <location>
        <begin position="1"/>
        <end position="11"/>
    </location>
</feature>
<organism evidence="2 3">
    <name type="scientific">Eucalyptus globulus</name>
    <name type="common">Tasmanian blue gum</name>
    <dbReference type="NCBI Taxonomy" id="34317"/>
    <lineage>
        <taxon>Eukaryota</taxon>
        <taxon>Viridiplantae</taxon>
        <taxon>Streptophyta</taxon>
        <taxon>Embryophyta</taxon>
        <taxon>Tracheophyta</taxon>
        <taxon>Spermatophyta</taxon>
        <taxon>Magnoliopsida</taxon>
        <taxon>eudicotyledons</taxon>
        <taxon>Gunneridae</taxon>
        <taxon>Pentapetalae</taxon>
        <taxon>rosids</taxon>
        <taxon>malvids</taxon>
        <taxon>Myrtales</taxon>
        <taxon>Myrtaceae</taxon>
        <taxon>Myrtoideae</taxon>
        <taxon>Eucalypteae</taxon>
        <taxon>Eucalyptus</taxon>
    </lineage>
</organism>
<comment type="caution">
    <text evidence="2">The sequence shown here is derived from an EMBL/GenBank/DDBJ whole genome shotgun (WGS) entry which is preliminary data.</text>
</comment>
<sequence>MAASLVRRRKSKEQSGNGAHRGSRQAHHRARNNRDHPHTHTRRAQKLEIQGSVVRQTVASLVRWRKSKEQRGNGAHRGSQWAHHRARNSRDHPHLPSTKARDLRRCGSSDDGLPHSSEEKQRTEEFGSMERGRESS</sequence>
<feature type="compositionally biased region" description="Basic residues" evidence="1">
    <location>
        <begin position="21"/>
        <end position="31"/>
    </location>
</feature>
<evidence type="ECO:0000313" key="2">
    <source>
        <dbReference type="EMBL" id="KAL3743179.1"/>
    </source>
</evidence>
<name>A0ABD3KTV8_EUCGL</name>
<evidence type="ECO:0000256" key="1">
    <source>
        <dbReference type="SAM" id="MobiDB-lite"/>
    </source>
</evidence>
<accession>A0ABD3KTV8</accession>
<evidence type="ECO:0000313" key="3">
    <source>
        <dbReference type="Proteomes" id="UP001634007"/>
    </source>
</evidence>